<dbReference type="RefSeq" id="WP_243304789.1">
    <property type="nucleotide sequence ID" value="NZ_JALGBI010000001.1"/>
</dbReference>
<dbReference type="PIRSF" id="PIRSF017082">
    <property type="entry name" value="YflP"/>
    <property type="match status" value="1"/>
</dbReference>
<dbReference type="CDD" id="cd07012">
    <property type="entry name" value="PBP2_Bug_TTT"/>
    <property type="match status" value="1"/>
</dbReference>
<dbReference type="Gene3D" id="3.40.190.10">
    <property type="entry name" value="Periplasmic binding protein-like II"/>
    <property type="match status" value="1"/>
</dbReference>
<reference evidence="3" key="1">
    <citation type="submission" date="2022-03" db="EMBL/GenBank/DDBJ databases">
        <authorList>
            <person name="Woo C.Y."/>
        </authorList>
    </citation>
    <scope>NUCLEOTIDE SEQUENCE</scope>
    <source>
        <strain evidence="3">CYS-02</strain>
    </source>
</reference>
<protein>
    <submittedName>
        <fullName evidence="3">Tripartite tricarboxylate transporter substrate binding protein</fullName>
    </submittedName>
</protein>
<gene>
    <name evidence="3" type="ORF">MMF98_04635</name>
</gene>
<dbReference type="InterPro" id="IPR005064">
    <property type="entry name" value="BUG"/>
</dbReference>
<comment type="caution">
    <text evidence="3">The sequence shown here is derived from an EMBL/GenBank/DDBJ whole genome shotgun (WGS) entry which is preliminary data.</text>
</comment>
<dbReference type="Gene3D" id="3.40.190.150">
    <property type="entry name" value="Bordetella uptake gene, domain 1"/>
    <property type="match status" value="1"/>
</dbReference>
<accession>A0A9X1VSE8</accession>
<dbReference type="SUPFAM" id="SSF53850">
    <property type="entry name" value="Periplasmic binding protein-like II"/>
    <property type="match status" value="1"/>
</dbReference>
<keyword evidence="4" id="KW-1185">Reference proteome</keyword>
<evidence type="ECO:0000313" key="3">
    <source>
        <dbReference type="EMBL" id="MCJ0762492.1"/>
    </source>
</evidence>
<comment type="similarity">
    <text evidence="1">Belongs to the UPF0065 (bug) family.</text>
</comment>
<dbReference type="EMBL" id="JALGBI010000001">
    <property type="protein sequence ID" value="MCJ0762492.1"/>
    <property type="molecule type" value="Genomic_DNA"/>
</dbReference>
<keyword evidence="2" id="KW-0732">Signal</keyword>
<dbReference type="Proteomes" id="UP001139447">
    <property type="component" value="Unassembled WGS sequence"/>
</dbReference>
<name>A0A9X1VSE8_9BURK</name>
<evidence type="ECO:0000256" key="1">
    <source>
        <dbReference type="ARBA" id="ARBA00006987"/>
    </source>
</evidence>
<feature type="signal peptide" evidence="2">
    <location>
        <begin position="1"/>
        <end position="24"/>
    </location>
</feature>
<evidence type="ECO:0000256" key="2">
    <source>
        <dbReference type="SAM" id="SignalP"/>
    </source>
</evidence>
<dbReference type="AlphaFoldDB" id="A0A9X1VSE8"/>
<dbReference type="PANTHER" id="PTHR42928">
    <property type="entry name" value="TRICARBOXYLATE-BINDING PROTEIN"/>
    <property type="match status" value="1"/>
</dbReference>
<sequence>MNIRHPLKTALAAAALLAAAGASAQAYPAPGKTIRFVIGFPAGSTIDNVSRVVLDNIRTRTGATIIIDNKPGALGVLGVETVAKAPPDGYTMMPASSATHSSGPYLSKAAQRFDAVNGFTHVGRVVRFDVVVVTGAAQGLQTAGQLIAAAKANPTAVSYGYGSGTGQVVAAAFSRAAKIQVLGVPYKGQPPALTDLIGGQVSFVAADLGAVLSQVRAKNLTAVAVVSNKRSTILSDVPTARELGLGELNLTGWIGMAGPAKLPPEVVQWWNTQISTAMAAPEVIERLRNMGMEPDLLNGEPFQRFVKEQYDAWGQQIREAGIQPE</sequence>
<organism evidence="3 4">
    <name type="scientific">Variovorax terrae</name>
    <dbReference type="NCBI Taxonomy" id="2923278"/>
    <lineage>
        <taxon>Bacteria</taxon>
        <taxon>Pseudomonadati</taxon>
        <taxon>Pseudomonadota</taxon>
        <taxon>Betaproteobacteria</taxon>
        <taxon>Burkholderiales</taxon>
        <taxon>Comamonadaceae</taxon>
        <taxon>Variovorax</taxon>
    </lineage>
</organism>
<dbReference type="Pfam" id="PF03401">
    <property type="entry name" value="TctC"/>
    <property type="match status" value="1"/>
</dbReference>
<dbReference type="InterPro" id="IPR042100">
    <property type="entry name" value="Bug_dom1"/>
</dbReference>
<evidence type="ECO:0000313" key="4">
    <source>
        <dbReference type="Proteomes" id="UP001139447"/>
    </source>
</evidence>
<dbReference type="PANTHER" id="PTHR42928:SF5">
    <property type="entry name" value="BLR1237 PROTEIN"/>
    <property type="match status" value="1"/>
</dbReference>
<feature type="chain" id="PRO_5040953845" evidence="2">
    <location>
        <begin position="25"/>
        <end position="325"/>
    </location>
</feature>
<proteinExistence type="inferred from homology"/>